<dbReference type="GO" id="GO:0055085">
    <property type="term" value="P:transmembrane transport"/>
    <property type="evidence" value="ECO:0007669"/>
    <property type="project" value="InterPro"/>
</dbReference>
<dbReference type="InterPro" id="IPR005495">
    <property type="entry name" value="LptG/LptF_permease"/>
</dbReference>
<organism evidence="7 8">
    <name type="scientific">Pseudooctadecabacter jejudonensis</name>
    <dbReference type="NCBI Taxonomy" id="1391910"/>
    <lineage>
        <taxon>Bacteria</taxon>
        <taxon>Pseudomonadati</taxon>
        <taxon>Pseudomonadota</taxon>
        <taxon>Alphaproteobacteria</taxon>
        <taxon>Rhodobacterales</taxon>
        <taxon>Paracoccaceae</taxon>
        <taxon>Pseudooctadecabacter</taxon>
    </lineage>
</organism>
<dbReference type="GO" id="GO:0015920">
    <property type="term" value="P:lipopolysaccharide transport"/>
    <property type="evidence" value="ECO:0007669"/>
    <property type="project" value="TreeGrafter"/>
</dbReference>
<dbReference type="GO" id="GO:0043190">
    <property type="term" value="C:ATP-binding cassette (ABC) transporter complex"/>
    <property type="evidence" value="ECO:0007669"/>
    <property type="project" value="InterPro"/>
</dbReference>
<dbReference type="PANTHER" id="PTHR33529:SF6">
    <property type="entry name" value="YJGP_YJGQ FAMILY PERMEASE"/>
    <property type="match status" value="1"/>
</dbReference>
<reference evidence="7 8" key="1">
    <citation type="submission" date="2017-03" db="EMBL/GenBank/DDBJ databases">
        <authorList>
            <person name="Afonso C.L."/>
            <person name="Miller P.J."/>
            <person name="Scott M.A."/>
            <person name="Spackman E."/>
            <person name="Goraichik I."/>
            <person name="Dimitrov K.M."/>
            <person name="Suarez D.L."/>
            <person name="Swayne D.E."/>
        </authorList>
    </citation>
    <scope>NUCLEOTIDE SEQUENCE [LARGE SCALE GENOMIC DNA]</scope>
    <source>
        <strain evidence="7 8">CECT 8397</strain>
    </source>
</reference>
<comment type="subcellular location">
    <subcellularLocation>
        <location evidence="1">Cell membrane</location>
        <topology evidence="1">Multi-pass membrane protein</topology>
    </subcellularLocation>
</comment>
<feature type="transmembrane region" description="Helical" evidence="6">
    <location>
        <begin position="55"/>
        <end position="76"/>
    </location>
</feature>
<name>A0A1Y5RMP8_9RHOB</name>
<proteinExistence type="predicted"/>
<evidence type="ECO:0000256" key="2">
    <source>
        <dbReference type="ARBA" id="ARBA00022475"/>
    </source>
</evidence>
<evidence type="ECO:0000256" key="5">
    <source>
        <dbReference type="ARBA" id="ARBA00023136"/>
    </source>
</evidence>
<evidence type="ECO:0000256" key="1">
    <source>
        <dbReference type="ARBA" id="ARBA00004651"/>
    </source>
</evidence>
<evidence type="ECO:0000256" key="3">
    <source>
        <dbReference type="ARBA" id="ARBA00022692"/>
    </source>
</evidence>
<dbReference type="Proteomes" id="UP000193623">
    <property type="component" value="Unassembled WGS sequence"/>
</dbReference>
<keyword evidence="4 6" id="KW-1133">Transmembrane helix</keyword>
<feature type="transmembrane region" description="Helical" evidence="6">
    <location>
        <begin position="103"/>
        <end position="122"/>
    </location>
</feature>
<evidence type="ECO:0000256" key="4">
    <source>
        <dbReference type="ARBA" id="ARBA00022989"/>
    </source>
</evidence>
<gene>
    <name evidence="7" type="ORF">PSJ8397_00607</name>
</gene>
<evidence type="ECO:0000313" key="7">
    <source>
        <dbReference type="EMBL" id="SLN18542.1"/>
    </source>
</evidence>
<accession>A0A1Y5RMP8</accession>
<dbReference type="PANTHER" id="PTHR33529">
    <property type="entry name" value="SLR0882 PROTEIN-RELATED"/>
    <property type="match status" value="1"/>
</dbReference>
<dbReference type="InterPro" id="IPR030922">
    <property type="entry name" value="LptF"/>
</dbReference>
<feature type="transmembrane region" description="Helical" evidence="6">
    <location>
        <begin position="280"/>
        <end position="299"/>
    </location>
</feature>
<feature type="transmembrane region" description="Helical" evidence="6">
    <location>
        <begin position="12"/>
        <end position="29"/>
    </location>
</feature>
<sequence length="376" mass="41272">MARFDRYMLSQLLILFGFFSLILVLIYWINRAVRLFDQLIADGQSAWVFLELTSLSLPSIIRIVLPLSAFVAAVYVTNRMSQESELTVVQATGYSPARLARPVIYFGAIVALLLSALVHVLVPLSTTQLSERQEEISQNLTARLLTPGQFLTPSDGVTFYIRDISSNGEMLDIFISEATDPARRVTYTASRAYLIRTDNGPQLVMVDGLSQTYDVATNRLATTGFEDFAYDVSTLMSEDNARARSASGLWTWELLNPTPAILEETGAEADALRLRGHDRFAQTALGFVAGLVGFSALVAGGFSRFGLWRSIMFAVGLVVVLKILESTGASIARGNPQTLWPFVYLAGVGGIAISGLLLHIAARPYFFKRKPRGITP</sequence>
<keyword evidence="2" id="KW-1003">Cell membrane</keyword>
<dbReference type="NCBIfam" id="TIGR04407">
    <property type="entry name" value="LptF_YjgP"/>
    <property type="match status" value="1"/>
</dbReference>
<dbReference type="OrthoDB" id="8477889at2"/>
<dbReference type="AlphaFoldDB" id="A0A1Y5RMP8"/>
<evidence type="ECO:0000313" key="8">
    <source>
        <dbReference type="Proteomes" id="UP000193623"/>
    </source>
</evidence>
<protein>
    <submittedName>
        <fullName evidence="7">Putative permease YjgP/YjgQ family protein</fullName>
    </submittedName>
</protein>
<dbReference type="Pfam" id="PF03739">
    <property type="entry name" value="LptF_LptG"/>
    <property type="match status" value="1"/>
</dbReference>
<keyword evidence="5 6" id="KW-0472">Membrane</keyword>
<feature type="transmembrane region" description="Helical" evidence="6">
    <location>
        <begin position="339"/>
        <end position="362"/>
    </location>
</feature>
<feature type="transmembrane region" description="Helical" evidence="6">
    <location>
        <begin position="306"/>
        <end position="324"/>
    </location>
</feature>
<keyword evidence="3 6" id="KW-0812">Transmembrane</keyword>
<keyword evidence="8" id="KW-1185">Reference proteome</keyword>
<dbReference type="EMBL" id="FWFT01000001">
    <property type="protein sequence ID" value="SLN18542.1"/>
    <property type="molecule type" value="Genomic_DNA"/>
</dbReference>
<dbReference type="RefSeq" id="WP_085863054.1">
    <property type="nucleotide sequence ID" value="NZ_FWFT01000001.1"/>
</dbReference>
<evidence type="ECO:0000256" key="6">
    <source>
        <dbReference type="SAM" id="Phobius"/>
    </source>
</evidence>